<dbReference type="InterPro" id="IPR025161">
    <property type="entry name" value="IS402-like_dom"/>
</dbReference>
<keyword evidence="4" id="KW-1185">Reference proteome</keyword>
<evidence type="ECO:0000313" key="4">
    <source>
        <dbReference type="Proteomes" id="UP001321542"/>
    </source>
</evidence>
<dbReference type="Pfam" id="PF13340">
    <property type="entry name" value="DUF4096"/>
    <property type="match status" value="1"/>
</dbReference>
<dbReference type="RefSeq" id="WP_286260441.1">
    <property type="nucleotide sequence ID" value="NZ_AP018448.1"/>
</dbReference>
<feature type="domain" description="Insertion element IS402-like" evidence="2">
    <location>
        <begin position="2"/>
        <end position="31"/>
    </location>
</feature>
<name>A0ABN5W090_9ACTN</name>
<protein>
    <recommendedName>
        <fullName evidence="2">Insertion element IS402-like domain-containing protein</fullName>
    </recommendedName>
</protein>
<accession>A0ABN5W090</accession>
<proteinExistence type="predicted"/>
<reference evidence="3 4" key="2">
    <citation type="journal article" date="2023" name="ChemBioChem">
        <title>Acyltransferase Domain Exchange between Two Independent Type I Polyketide Synthases in the Same Producer Strain of Macrolide Antibiotics.</title>
        <authorList>
            <person name="Kudo F."/>
            <person name="Kishikawa K."/>
            <person name="Tsuboi K."/>
            <person name="Kido T."/>
            <person name="Usui T."/>
            <person name="Hashimoto J."/>
            <person name="Shin-Ya K."/>
            <person name="Miyanaga A."/>
            <person name="Eguchi T."/>
        </authorList>
    </citation>
    <scope>NUCLEOTIDE SEQUENCE [LARGE SCALE GENOMIC DNA]</scope>
    <source>
        <strain evidence="3 4">A-8890</strain>
    </source>
</reference>
<evidence type="ECO:0000259" key="2">
    <source>
        <dbReference type="Pfam" id="PF13340"/>
    </source>
</evidence>
<sequence length="102" mass="10964">MADGIRFRVRTGIPWRDMPADYGSWARVYDLLGSGVRPVPSLTTGRHLASDLHCLAGTGRHERSDHPLAESPSAVLRALGLEKDRVREQPGPVPAGDDPAAG</sequence>
<feature type="region of interest" description="Disordered" evidence="1">
    <location>
        <begin position="83"/>
        <end position="102"/>
    </location>
</feature>
<dbReference type="Proteomes" id="UP001321542">
    <property type="component" value="Chromosome"/>
</dbReference>
<dbReference type="EMBL" id="AP018448">
    <property type="protein sequence ID" value="BBC39116.1"/>
    <property type="molecule type" value="Genomic_DNA"/>
</dbReference>
<evidence type="ECO:0000256" key="1">
    <source>
        <dbReference type="SAM" id="MobiDB-lite"/>
    </source>
</evidence>
<reference evidence="3 4" key="1">
    <citation type="journal article" date="2010" name="ChemBioChem">
        <title>Cloning and characterization of the biosynthetic gene cluster of 16-membered macrolide antibiotic FD-891: involvement of a dual functional cytochrome P450 monooxygenase catalyzing epoxidation and hydroxylation.</title>
        <authorList>
            <person name="Kudo F."/>
            <person name="Motegi A."/>
            <person name="Mizoue K."/>
            <person name="Eguchi T."/>
        </authorList>
    </citation>
    <scope>NUCLEOTIDE SEQUENCE [LARGE SCALE GENOMIC DNA]</scope>
    <source>
        <strain evidence="3 4">A-8890</strain>
    </source>
</reference>
<organism evidence="3 4">
    <name type="scientific">Streptomyces graminofaciens</name>
    <dbReference type="NCBI Taxonomy" id="68212"/>
    <lineage>
        <taxon>Bacteria</taxon>
        <taxon>Bacillati</taxon>
        <taxon>Actinomycetota</taxon>
        <taxon>Actinomycetes</taxon>
        <taxon>Kitasatosporales</taxon>
        <taxon>Streptomycetaceae</taxon>
        <taxon>Streptomyces</taxon>
    </lineage>
</organism>
<gene>
    <name evidence="3" type="ORF">SGFS_104100</name>
</gene>
<evidence type="ECO:0000313" key="3">
    <source>
        <dbReference type="EMBL" id="BBC39116.1"/>
    </source>
</evidence>